<dbReference type="PANTHER" id="PTHR43630:SF2">
    <property type="entry name" value="GLYCOSYLTRANSFERASE"/>
    <property type="match status" value="1"/>
</dbReference>
<dbReference type="OrthoDB" id="9815923at2"/>
<evidence type="ECO:0000256" key="1">
    <source>
        <dbReference type="ARBA" id="ARBA00038494"/>
    </source>
</evidence>
<evidence type="ECO:0000313" key="3">
    <source>
        <dbReference type="EMBL" id="PKU23528.1"/>
    </source>
</evidence>
<reference evidence="4" key="1">
    <citation type="submission" date="2017-12" db="EMBL/GenBank/DDBJ databases">
        <title>Draft genome sequence of Telmatospirillum siberiense 26-4b1T, an acidotolerant peatland alphaproteobacterium potentially involved in sulfur cycling.</title>
        <authorList>
            <person name="Hausmann B."/>
            <person name="Pjevac P."/>
            <person name="Schreck K."/>
            <person name="Herbold C.W."/>
            <person name="Daims H."/>
            <person name="Wagner M."/>
            <person name="Pester M."/>
            <person name="Loy A."/>
        </authorList>
    </citation>
    <scope>NUCLEOTIDE SEQUENCE [LARGE SCALE GENOMIC DNA]</scope>
    <source>
        <strain evidence="4">26-4b1</strain>
    </source>
</reference>
<dbReference type="Proteomes" id="UP000233293">
    <property type="component" value="Unassembled WGS sequence"/>
</dbReference>
<comment type="caution">
    <text evidence="3">The sequence shown here is derived from an EMBL/GenBank/DDBJ whole genome shotgun (WGS) entry which is preliminary data.</text>
</comment>
<keyword evidence="4" id="KW-1185">Reference proteome</keyword>
<name>A0A2N3PSZ8_9PROT</name>
<dbReference type="Pfam" id="PF00535">
    <property type="entry name" value="Glycos_transf_2"/>
    <property type="match status" value="1"/>
</dbReference>
<sequence length="249" mass="28252">MKLSALVVVHNEEARLQACLEKLGFADEIVVVLDKCTDGSKAIAQRFTDRLVEGSWELEGPRRNAGIEFCRGAWILEVDADEHIPPELATEIHQVIERTAFAFHILLVDNWIGDRLVRHGWGASFGKAAYAGLFRKDAKRWGNERVHPKLTLIGAKGPALTHRVQHYVDRNISDMIRRFDAYTTARAKDLRDSGNAGSGLNNVRRIFSRFWRCYVRAKGWREGGHGFLISLLAALYPFVSYLKAKHEKE</sequence>
<evidence type="ECO:0000259" key="2">
    <source>
        <dbReference type="Pfam" id="PF00535"/>
    </source>
</evidence>
<proteinExistence type="inferred from homology"/>
<dbReference type="InterPro" id="IPR029044">
    <property type="entry name" value="Nucleotide-diphossugar_trans"/>
</dbReference>
<dbReference type="CDD" id="cd02511">
    <property type="entry name" value="Beta4Glucosyltransferase"/>
    <property type="match status" value="1"/>
</dbReference>
<keyword evidence="3" id="KW-0808">Transferase</keyword>
<comment type="similarity">
    <text evidence="1">Belongs to the glycosyltransferase 2 family. WaaE/KdtX subfamily.</text>
</comment>
<dbReference type="EMBL" id="PIUM01000019">
    <property type="protein sequence ID" value="PKU23528.1"/>
    <property type="molecule type" value="Genomic_DNA"/>
</dbReference>
<dbReference type="RefSeq" id="WP_101251591.1">
    <property type="nucleotide sequence ID" value="NZ_PIUM01000019.1"/>
</dbReference>
<evidence type="ECO:0000313" key="4">
    <source>
        <dbReference type="Proteomes" id="UP000233293"/>
    </source>
</evidence>
<protein>
    <submittedName>
        <fullName evidence="3">Glycosyl transferase</fullName>
    </submittedName>
</protein>
<organism evidence="3 4">
    <name type="scientific">Telmatospirillum siberiense</name>
    <dbReference type="NCBI Taxonomy" id="382514"/>
    <lineage>
        <taxon>Bacteria</taxon>
        <taxon>Pseudomonadati</taxon>
        <taxon>Pseudomonadota</taxon>
        <taxon>Alphaproteobacteria</taxon>
        <taxon>Rhodospirillales</taxon>
        <taxon>Rhodospirillaceae</taxon>
        <taxon>Telmatospirillum</taxon>
    </lineage>
</organism>
<dbReference type="GO" id="GO:0016740">
    <property type="term" value="F:transferase activity"/>
    <property type="evidence" value="ECO:0007669"/>
    <property type="project" value="UniProtKB-KW"/>
</dbReference>
<gene>
    <name evidence="3" type="ORF">CWS72_15770</name>
</gene>
<dbReference type="Gene3D" id="3.90.550.10">
    <property type="entry name" value="Spore Coat Polysaccharide Biosynthesis Protein SpsA, Chain A"/>
    <property type="match status" value="1"/>
</dbReference>
<dbReference type="AlphaFoldDB" id="A0A2N3PSZ8"/>
<dbReference type="PANTHER" id="PTHR43630">
    <property type="entry name" value="POLY-BETA-1,6-N-ACETYL-D-GLUCOSAMINE SYNTHASE"/>
    <property type="match status" value="1"/>
</dbReference>
<feature type="domain" description="Glycosyltransferase 2-like" evidence="2">
    <location>
        <begin position="4"/>
        <end position="101"/>
    </location>
</feature>
<dbReference type="InterPro" id="IPR001173">
    <property type="entry name" value="Glyco_trans_2-like"/>
</dbReference>
<accession>A0A2N3PSZ8</accession>
<dbReference type="SUPFAM" id="SSF53448">
    <property type="entry name" value="Nucleotide-diphospho-sugar transferases"/>
    <property type="match status" value="1"/>
</dbReference>